<gene>
    <name evidence="2" type="ORF">DAPPUDRAFT_330926</name>
</gene>
<feature type="coiled-coil region" evidence="1">
    <location>
        <begin position="85"/>
        <end position="112"/>
    </location>
</feature>
<reference evidence="2 3" key="1">
    <citation type="journal article" date="2011" name="Science">
        <title>The ecoresponsive genome of Daphnia pulex.</title>
        <authorList>
            <person name="Colbourne J.K."/>
            <person name="Pfrender M.E."/>
            <person name="Gilbert D."/>
            <person name="Thomas W.K."/>
            <person name="Tucker A."/>
            <person name="Oakley T.H."/>
            <person name="Tokishita S."/>
            <person name="Aerts A."/>
            <person name="Arnold G.J."/>
            <person name="Basu M.K."/>
            <person name="Bauer D.J."/>
            <person name="Caceres C.E."/>
            <person name="Carmel L."/>
            <person name="Casola C."/>
            <person name="Choi J.H."/>
            <person name="Detter J.C."/>
            <person name="Dong Q."/>
            <person name="Dusheyko S."/>
            <person name="Eads B.D."/>
            <person name="Frohlich T."/>
            <person name="Geiler-Samerotte K.A."/>
            <person name="Gerlach D."/>
            <person name="Hatcher P."/>
            <person name="Jogdeo S."/>
            <person name="Krijgsveld J."/>
            <person name="Kriventseva E.V."/>
            <person name="Kultz D."/>
            <person name="Laforsch C."/>
            <person name="Lindquist E."/>
            <person name="Lopez J."/>
            <person name="Manak J.R."/>
            <person name="Muller J."/>
            <person name="Pangilinan J."/>
            <person name="Patwardhan R.P."/>
            <person name="Pitluck S."/>
            <person name="Pritham E.J."/>
            <person name="Rechtsteiner A."/>
            <person name="Rho M."/>
            <person name="Rogozin I.B."/>
            <person name="Sakarya O."/>
            <person name="Salamov A."/>
            <person name="Schaack S."/>
            <person name="Shapiro H."/>
            <person name="Shiga Y."/>
            <person name="Skalitzky C."/>
            <person name="Smith Z."/>
            <person name="Souvorov A."/>
            <person name="Sung W."/>
            <person name="Tang Z."/>
            <person name="Tsuchiya D."/>
            <person name="Tu H."/>
            <person name="Vos H."/>
            <person name="Wang M."/>
            <person name="Wolf Y.I."/>
            <person name="Yamagata H."/>
            <person name="Yamada T."/>
            <person name="Ye Y."/>
            <person name="Shaw J.R."/>
            <person name="Andrews J."/>
            <person name="Crease T.J."/>
            <person name="Tang H."/>
            <person name="Lucas S.M."/>
            <person name="Robertson H.M."/>
            <person name="Bork P."/>
            <person name="Koonin E.V."/>
            <person name="Zdobnov E.M."/>
            <person name="Grigoriev I.V."/>
            <person name="Lynch M."/>
            <person name="Boore J.L."/>
        </authorList>
    </citation>
    <scope>NUCLEOTIDE SEQUENCE [LARGE SCALE GENOMIC DNA]</scope>
</reference>
<accession>E9HL10</accession>
<dbReference type="AlphaFoldDB" id="E9HL10"/>
<dbReference type="KEGG" id="dpx:DAPPUDRAFT_330926"/>
<sequence length="197" mass="22823">MAPPTTKQTRSGVKDHITKKINQFKTCESYSIKIQDELNTADAPQEEYEAEVEFCRDVEQEVYAARTILKTKHMEWEIIRSDEEMEKALNLKKQEMEKAAEIEKQRDEERDKRIQKMFQQQQQDNTAATQRIIAAMSAAATPTVTVNAPKESHNQRDSHKDKFATLKAISWNEHHFGSLSMQQSIPPASRQYKNLII</sequence>
<evidence type="ECO:0000313" key="3">
    <source>
        <dbReference type="Proteomes" id="UP000000305"/>
    </source>
</evidence>
<keyword evidence="3" id="KW-1185">Reference proteome</keyword>
<evidence type="ECO:0000256" key="1">
    <source>
        <dbReference type="SAM" id="Coils"/>
    </source>
</evidence>
<dbReference type="InParanoid" id="E9HL10"/>
<name>E9HL10_DAPPU</name>
<organism evidence="2 3">
    <name type="scientific">Daphnia pulex</name>
    <name type="common">Water flea</name>
    <dbReference type="NCBI Taxonomy" id="6669"/>
    <lineage>
        <taxon>Eukaryota</taxon>
        <taxon>Metazoa</taxon>
        <taxon>Ecdysozoa</taxon>
        <taxon>Arthropoda</taxon>
        <taxon>Crustacea</taxon>
        <taxon>Branchiopoda</taxon>
        <taxon>Diplostraca</taxon>
        <taxon>Cladocera</taxon>
        <taxon>Anomopoda</taxon>
        <taxon>Daphniidae</taxon>
        <taxon>Daphnia</taxon>
    </lineage>
</organism>
<dbReference type="EMBL" id="GL732674">
    <property type="protein sequence ID" value="EFX67577.1"/>
    <property type="molecule type" value="Genomic_DNA"/>
</dbReference>
<dbReference type="Proteomes" id="UP000000305">
    <property type="component" value="Unassembled WGS sequence"/>
</dbReference>
<proteinExistence type="predicted"/>
<dbReference type="PANTHER" id="PTHR22954:SF3">
    <property type="entry name" value="PROTEIN CBG08539"/>
    <property type="match status" value="1"/>
</dbReference>
<evidence type="ECO:0000313" key="2">
    <source>
        <dbReference type="EMBL" id="EFX67577.1"/>
    </source>
</evidence>
<dbReference type="HOGENOM" id="CLU_1385443_0_0_1"/>
<protein>
    <submittedName>
        <fullName evidence="2">Uncharacterized protein</fullName>
    </submittedName>
</protein>
<keyword evidence="1" id="KW-0175">Coiled coil</keyword>
<dbReference type="PANTHER" id="PTHR22954">
    <property type="entry name" value="RETROVIRAL PROTEASE-RELATED"/>
    <property type="match status" value="1"/>
</dbReference>